<dbReference type="Proteomes" id="UP000887568">
    <property type="component" value="Unplaced"/>
</dbReference>
<keyword evidence="2" id="KW-0472">Membrane</keyword>
<feature type="compositionally biased region" description="Acidic residues" evidence="1">
    <location>
        <begin position="358"/>
        <end position="368"/>
    </location>
</feature>
<evidence type="ECO:0000313" key="3">
    <source>
        <dbReference type="EnsemblMetazoa" id="XP_038054626.1"/>
    </source>
</evidence>
<sequence>MDSVTDAPLLNTTQAVLVSCLSFVVLITVVVVVCCCMRQNGRRKCCGETAQTASPELEAIEAQDTTAIVSEPNKETSKVHQQIVTDDDMEYAYAATGNELRTPAGLKPGGPHTYSNVNLDQRNGMNARGVRPGKKHEPAITEQLNMNRRSDPEDDDSLEYAQPDLDYKNMAFNKQPGKQASKMEHEYFDQKKMPNTTGPEDTAADDDDDLEYDYAYTHPVRVPGSPNPREHHPTSPRIQKNMLARSGAAEQETIEHEYFDQKKLPNLGPEEEGDDDDLEYDYVYTHALRVPGSPRLGDPHPRLPSHQKNTLTSNGAKEQEVTVEHDYFSQGKFPDINGLKERPLVPARFRRVDKPTADDDDSQEDEDHEYVKLPSPVSDDLEYDYACDHQLRVPGTPKSGESHPERSVAETSRDQLDSDDDDDHDYADPQSPVSDDRNYDYAYGHQLRLGTPGSPKPGEPHPRSPNVYENSPLTRRRGEEQGFTSRGENEAFELRNPPSPLHGHNKPLVSPRVKLGGIKTPNSRFDFKP</sequence>
<feature type="compositionally biased region" description="Polar residues" evidence="1">
    <location>
        <begin position="306"/>
        <end position="316"/>
    </location>
</feature>
<reference evidence="3" key="1">
    <citation type="submission" date="2022-11" db="UniProtKB">
        <authorList>
            <consortium name="EnsemblMetazoa"/>
        </authorList>
    </citation>
    <scope>IDENTIFICATION</scope>
</reference>
<dbReference type="EnsemblMetazoa" id="XM_038198698.1">
    <property type="protein sequence ID" value="XP_038054626.1"/>
    <property type="gene ID" value="LOC119726843"/>
</dbReference>
<keyword evidence="4" id="KW-1185">Reference proteome</keyword>
<organism evidence="3 4">
    <name type="scientific">Patiria miniata</name>
    <name type="common">Bat star</name>
    <name type="synonym">Asterina miniata</name>
    <dbReference type="NCBI Taxonomy" id="46514"/>
    <lineage>
        <taxon>Eukaryota</taxon>
        <taxon>Metazoa</taxon>
        <taxon>Echinodermata</taxon>
        <taxon>Eleutherozoa</taxon>
        <taxon>Asterozoa</taxon>
        <taxon>Asteroidea</taxon>
        <taxon>Valvatacea</taxon>
        <taxon>Valvatida</taxon>
        <taxon>Asterinidae</taxon>
        <taxon>Patiria</taxon>
    </lineage>
</organism>
<accession>A0A913ZU74</accession>
<evidence type="ECO:0000256" key="1">
    <source>
        <dbReference type="SAM" id="MobiDB-lite"/>
    </source>
</evidence>
<proteinExistence type="predicted"/>
<evidence type="ECO:0000256" key="2">
    <source>
        <dbReference type="SAM" id="Phobius"/>
    </source>
</evidence>
<dbReference type="GeneID" id="119726843"/>
<feature type="compositionally biased region" description="Basic and acidic residues" evidence="1">
    <location>
        <begin position="400"/>
        <end position="416"/>
    </location>
</feature>
<keyword evidence="2" id="KW-1133">Transmembrane helix</keyword>
<name>A0A913ZU74_PATMI</name>
<evidence type="ECO:0000313" key="4">
    <source>
        <dbReference type="Proteomes" id="UP000887568"/>
    </source>
</evidence>
<dbReference type="AlphaFoldDB" id="A0A913ZU74"/>
<dbReference type="RefSeq" id="XP_038054626.1">
    <property type="nucleotide sequence ID" value="XM_038198698.1"/>
</dbReference>
<dbReference type="OrthoDB" id="10661426at2759"/>
<feature type="region of interest" description="Disordered" evidence="1">
    <location>
        <begin position="219"/>
        <end position="276"/>
    </location>
</feature>
<feature type="compositionally biased region" description="Basic and acidic residues" evidence="1">
    <location>
        <begin position="317"/>
        <end position="327"/>
    </location>
</feature>
<feature type="compositionally biased region" description="Basic and acidic residues" evidence="1">
    <location>
        <begin position="253"/>
        <end position="263"/>
    </location>
</feature>
<keyword evidence="2" id="KW-0812">Transmembrane</keyword>
<feature type="region of interest" description="Disordered" evidence="1">
    <location>
        <begin position="128"/>
        <end position="160"/>
    </location>
</feature>
<protein>
    <submittedName>
        <fullName evidence="3">Uncharacterized protein</fullName>
    </submittedName>
</protein>
<feature type="transmembrane region" description="Helical" evidence="2">
    <location>
        <begin position="15"/>
        <end position="35"/>
    </location>
</feature>
<dbReference type="OMA" id="EHEYFDQ"/>
<feature type="region of interest" description="Disordered" evidence="1">
    <location>
        <begin position="290"/>
        <end position="529"/>
    </location>
</feature>